<gene>
    <name evidence="4" type="ORF">FB550_106158</name>
</gene>
<organism evidence="4 5">
    <name type="scientific">Neobacillus bataviensis</name>
    <dbReference type="NCBI Taxonomy" id="220685"/>
    <lineage>
        <taxon>Bacteria</taxon>
        <taxon>Bacillati</taxon>
        <taxon>Bacillota</taxon>
        <taxon>Bacilli</taxon>
        <taxon>Bacillales</taxon>
        <taxon>Bacillaceae</taxon>
        <taxon>Neobacillus</taxon>
    </lineage>
</organism>
<dbReference type="InterPro" id="IPR012347">
    <property type="entry name" value="Ferritin-like"/>
</dbReference>
<evidence type="ECO:0000256" key="2">
    <source>
        <dbReference type="ARBA" id="ARBA00024325"/>
    </source>
</evidence>
<dbReference type="GO" id="GO:0030435">
    <property type="term" value="P:sporulation resulting in formation of a cellular spore"/>
    <property type="evidence" value="ECO:0007669"/>
    <property type="project" value="UniProtKB-KW"/>
</dbReference>
<dbReference type="Gene3D" id="1.20.1260.10">
    <property type="match status" value="1"/>
</dbReference>
<reference evidence="4 5" key="1">
    <citation type="submission" date="2019-06" db="EMBL/GenBank/DDBJ databases">
        <title>Sorghum-associated microbial communities from plants grown in Nebraska, USA.</title>
        <authorList>
            <person name="Schachtman D."/>
        </authorList>
    </citation>
    <scope>NUCLEOTIDE SEQUENCE [LARGE SCALE GENOMIC DNA]</scope>
    <source>
        <strain evidence="4 5">2482</strain>
    </source>
</reference>
<evidence type="ECO:0000313" key="4">
    <source>
        <dbReference type="EMBL" id="TWE01103.1"/>
    </source>
</evidence>
<dbReference type="Pfam" id="PF07875">
    <property type="entry name" value="Coat_F"/>
    <property type="match status" value="1"/>
</dbReference>
<dbReference type="InterPro" id="IPR012851">
    <property type="entry name" value="Spore_coat_CotF-like"/>
</dbReference>
<accession>A0A561DCP0</accession>
<sequence length="103" mass="11467">MNQFIQNMVGMGGMTDQVIATDFLMAAKSGVRNYTVALTEAATPELRTALREQLRDAIQTHENISNYMIAKGYYHPHELSEQLQVDLTAASTATNLAQQQSYK</sequence>
<comment type="subcellular location">
    <subcellularLocation>
        <location evidence="2">Spore coat</location>
    </subcellularLocation>
</comment>
<evidence type="ECO:0000256" key="3">
    <source>
        <dbReference type="ARBA" id="ARBA00024344"/>
    </source>
</evidence>
<dbReference type="RefSeq" id="WP_144565707.1">
    <property type="nucleotide sequence ID" value="NZ_VIVN01000006.1"/>
</dbReference>
<evidence type="ECO:0000256" key="1">
    <source>
        <dbReference type="ARBA" id="ARBA00022969"/>
    </source>
</evidence>
<keyword evidence="1" id="KW-0749">Sporulation</keyword>
<comment type="similarity">
    <text evidence="3">Belongs to the CotF family.</text>
</comment>
<dbReference type="PANTHER" id="PTHR39183:SF1">
    <property type="entry name" value="SPORE COAT PROTEIN F-LIKE PROTEIN YHCQ"/>
    <property type="match status" value="1"/>
</dbReference>
<protein>
    <recommendedName>
        <fullName evidence="6">Spore coat protein</fullName>
    </recommendedName>
</protein>
<dbReference type="AlphaFoldDB" id="A0A561DCP0"/>
<name>A0A561DCP0_9BACI</name>
<proteinExistence type="inferred from homology"/>
<dbReference type="EMBL" id="VIVN01000006">
    <property type="protein sequence ID" value="TWE01103.1"/>
    <property type="molecule type" value="Genomic_DNA"/>
</dbReference>
<evidence type="ECO:0008006" key="6">
    <source>
        <dbReference type="Google" id="ProtNLM"/>
    </source>
</evidence>
<comment type="caution">
    <text evidence="4">The sequence shown here is derived from an EMBL/GenBank/DDBJ whole genome shotgun (WGS) entry which is preliminary data.</text>
</comment>
<dbReference type="PANTHER" id="PTHR39183">
    <property type="entry name" value="SPORE COAT PROTEIN F-LIKE PROTEIN YHCQ"/>
    <property type="match status" value="1"/>
</dbReference>
<evidence type="ECO:0000313" key="5">
    <source>
        <dbReference type="Proteomes" id="UP000319671"/>
    </source>
</evidence>
<keyword evidence="5" id="KW-1185">Reference proteome</keyword>
<dbReference type="Proteomes" id="UP000319671">
    <property type="component" value="Unassembled WGS sequence"/>
</dbReference>